<evidence type="ECO:0000256" key="5">
    <source>
        <dbReference type="ARBA" id="ARBA00023004"/>
    </source>
</evidence>
<dbReference type="GO" id="GO:0051537">
    <property type="term" value="F:2 iron, 2 sulfur cluster binding"/>
    <property type="evidence" value="ECO:0007669"/>
    <property type="project" value="UniProtKB-KW"/>
</dbReference>
<dbReference type="OrthoDB" id="9800776at2"/>
<dbReference type="CDD" id="cd03469">
    <property type="entry name" value="Rieske_RO_Alpha_N"/>
    <property type="match status" value="1"/>
</dbReference>
<dbReference type="AlphaFoldDB" id="A0A1M5U2H7"/>
<comment type="cofactor">
    <cofactor evidence="1">
        <name>Fe cation</name>
        <dbReference type="ChEBI" id="CHEBI:24875"/>
    </cofactor>
</comment>
<dbReference type="Proteomes" id="UP000184212">
    <property type="component" value="Unassembled WGS sequence"/>
</dbReference>
<gene>
    <name evidence="8" type="ORF">SAMN04488109_4420</name>
</gene>
<dbReference type="EMBL" id="FQWQ01000003">
    <property type="protein sequence ID" value="SHH57174.1"/>
    <property type="molecule type" value="Genomic_DNA"/>
</dbReference>
<feature type="domain" description="Rieske" evidence="7">
    <location>
        <begin position="42"/>
        <end position="148"/>
    </location>
</feature>
<dbReference type="GO" id="GO:0016491">
    <property type="term" value="F:oxidoreductase activity"/>
    <property type="evidence" value="ECO:0007669"/>
    <property type="project" value="UniProtKB-KW"/>
</dbReference>
<evidence type="ECO:0000256" key="6">
    <source>
        <dbReference type="ARBA" id="ARBA00023014"/>
    </source>
</evidence>
<organism evidence="8 9">
    <name type="scientific">Chryseolinea serpens</name>
    <dbReference type="NCBI Taxonomy" id="947013"/>
    <lineage>
        <taxon>Bacteria</taxon>
        <taxon>Pseudomonadati</taxon>
        <taxon>Bacteroidota</taxon>
        <taxon>Cytophagia</taxon>
        <taxon>Cytophagales</taxon>
        <taxon>Fulvivirgaceae</taxon>
        <taxon>Chryseolinea</taxon>
    </lineage>
</organism>
<evidence type="ECO:0000259" key="7">
    <source>
        <dbReference type="PROSITE" id="PS51296"/>
    </source>
</evidence>
<dbReference type="Pfam" id="PF00848">
    <property type="entry name" value="Ring_hydroxyl_A"/>
    <property type="match status" value="1"/>
</dbReference>
<dbReference type="Gene3D" id="2.102.10.10">
    <property type="entry name" value="Rieske [2Fe-2S] iron-sulphur domain"/>
    <property type="match status" value="1"/>
</dbReference>
<proteinExistence type="predicted"/>
<name>A0A1M5U2H7_9BACT</name>
<evidence type="ECO:0000256" key="2">
    <source>
        <dbReference type="ARBA" id="ARBA00022714"/>
    </source>
</evidence>
<dbReference type="InterPro" id="IPR015879">
    <property type="entry name" value="Ring_hydroxy_dOase_asu_C_dom"/>
</dbReference>
<dbReference type="Pfam" id="PF00355">
    <property type="entry name" value="Rieske"/>
    <property type="match status" value="1"/>
</dbReference>
<evidence type="ECO:0000313" key="9">
    <source>
        <dbReference type="Proteomes" id="UP000184212"/>
    </source>
</evidence>
<dbReference type="STRING" id="947013.SAMN04488109_4420"/>
<dbReference type="SUPFAM" id="SSF55961">
    <property type="entry name" value="Bet v1-like"/>
    <property type="match status" value="1"/>
</dbReference>
<dbReference type="PANTHER" id="PTHR43756">
    <property type="entry name" value="CHOLINE MONOOXYGENASE, CHLOROPLASTIC"/>
    <property type="match status" value="1"/>
</dbReference>
<evidence type="ECO:0000256" key="1">
    <source>
        <dbReference type="ARBA" id="ARBA00001962"/>
    </source>
</evidence>
<dbReference type="InterPro" id="IPR036922">
    <property type="entry name" value="Rieske_2Fe-2S_sf"/>
</dbReference>
<dbReference type="GO" id="GO:0005506">
    <property type="term" value="F:iron ion binding"/>
    <property type="evidence" value="ECO:0007669"/>
    <property type="project" value="InterPro"/>
</dbReference>
<sequence>MKAAEIVNLLNNYLPGHSLEQAFYTSDDIFHLDRELIWKKYWLFAGVTAEIPKEGDYITYAVGHDSVIIIRGREGKVHAHFNTCRHRGSTICQDEKGHAPKLMCPYHQWVYNTDGSLFKARLMPDDFDRASYGLHPVHIRLIEGLIFISLAEEPVDFDPVVRDLAPYVKTYQVDQSKVAFKKSYTIRTNWKLIAENFRECYHCGPAHPEYCKAVVGANLRESVDDILVERRASWKSKGLVTEGVDFQTDTFHFATRYPLRDGVESYSLDGKAVAIPMGAHKDYDAGVVGLVCYPNFWMDAVGDYVWTMRITAESASQCRIDLTWLVDGKAEEGRDYNIERLTEFWKITGEQDWKLCENNFNGIESSRYQPGPYAPVELEVAKFVEWYVERLREGVEATSIVELP</sequence>
<keyword evidence="4" id="KW-0560">Oxidoreductase</keyword>
<evidence type="ECO:0000313" key="8">
    <source>
        <dbReference type="EMBL" id="SHH57174.1"/>
    </source>
</evidence>
<dbReference type="CDD" id="cd08884">
    <property type="entry name" value="RHO_alpha_C_GbcA-like"/>
    <property type="match status" value="1"/>
</dbReference>
<dbReference type="PRINTS" id="PR00090">
    <property type="entry name" value="RNGDIOXGNASE"/>
</dbReference>
<dbReference type="InterPro" id="IPR001663">
    <property type="entry name" value="Rng_hydr_dOase-A"/>
</dbReference>
<keyword evidence="2" id="KW-0001">2Fe-2S</keyword>
<keyword evidence="6" id="KW-0411">Iron-sulfur</keyword>
<dbReference type="InterPro" id="IPR017941">
    <property type="entry name" value="Rieske_2Fe-2S"/>
</dbReference>
<dbReference type="SUPFAM" id="SSF50022">
    <property type="entry name" value="ISP domain"/>
    <property type="match status" value="1"/>
</dbReference>
<keyword evidence="5" id="KW-0408">Iron</keyword>
<dbReference type="RefSeq" id="WP_073138287.1">
    <property type="nucleotide sequence ID" value="NZ_FQWQ01000003.1"/>
</dbReference>
<keyword evidence="9" id="KW-1185">Reference proteome</keyword>
<evidence type="ECO:0000256" key="3">
    <source>
        <dbReference type="ARBA" id="ARBA00022723"/>
    </source>
</evidence>
<accession>A0A1M5U2H7</accession>
<protein>
    <submittedName>
        <fullName evidence="8">Rieske 2Fe-2S family protein</fullName>
    </submittedName>
</protein>
<dbReference type="PANTHER" id="PTHR43756:SF5">
    <property type="entry name" value="CHOLINE MONOOXYGENASE, CHLOROPLASTIC"/>
    <property type="match status" value="1"/>
</dbReference>
<evidence type="ECO:0000256" key="4">
    <source>
        <dbReference type="ARBA" id="ARBA00023002"/>
    </source>
</evidence>
<reference evidence="8 9" key="1">
    <citation type="submission" date="2016-11" db="EMBL/GenBank/DDBJ databases">
        <authorList>
            <person name="Jaros S."/>
            <person name="Januszkiewicz K."/>
            <person name="Wedrychowicz H."/>
        </authorList>
    </citation>
    <scope>NUCLEOTIDE SEQUENCE [LARGE SCALE GENOMIC DNA]</scope>
    <source>
        <strain evidence="8 9">DSM 24574</strain>
    </source>
</reference>
<dbReference type="PROSITE" id="PS51296">
    <property type="entry name" value="RIESKE"/>
    <property type="match status" value="1"/>
</dbReference>
<dbReference type="Gene3D" id="3.90.380.10">
    <property type="entry name" value="Naphthalene 1,2-dioxygenase Alpha Subunit, Chain A, domain 1"/>
    <property type="match status" value="1"/>
</dbReference>
<keyword evidence="3" id="KW-0479">Metal-binding</keyword>